<proteinExistence type="predicted"/>
<dbReference type="RefSeq" id="WP_198566501.1">
    <property type="nucleotide sequence ID" value="NZ_JACCPP010000018.1"/>
</dbReference>
<reference evidence="1" key="1">
    <citation type="submission" date="2020-07" db="EMBL/GenBank/DDBJ databases">
        <title>Comparative genomics analyses of Lactobacillus crispatus isolated from different ecological niches.</title>
        <authorList>
            <person name="Mancino W."/>
            <person name="Mancabelli L."/>
            <person name="Lugli G.A."/>
            <person name="Milani C."/>
            <person name="Viappiani A."/>
            <person name="Anzalone R."/>
            <person name="Longhi G."/>
            <person name="Ventura M."/>
            <person name="Turroni F."/>
        </authorList>
    </citation>
    <scope>NUCLEOTIDE SEQUENCE</scope>
    <source>
        <strain evidence="1">LB65</strain>
    </source>
</reference>
<comment type="caution">
    <text evidence="1">The sequence shown here is derived from an EMBL/GenBank/DDBJ whole genome shotgun (WGS) entry which is preliminary data.</text>
</comment>
<dbReference type="Proteomes" id="UP001194414">
    <property type="component" value="Unassembled WGS sequence"/>
</dbReference>
<accession>A0AAW4DQK0</accession>
<gene>
    <name evidence="1" type="ORF">HYQ56_1053</name>
</gene>
<evidence type="ECO:0000313" key="1">
    <source>
        <dbReference type="EMBL" id="MBI1708073.1"/>
    </source>
</evidence>
<feature type="non-terminal residue" evidence="1">
    <location>
        <position position="110"/>
    </location>
</feature>
<sequence length="110" mass="13015">MNLMVNKLEEGWVDIVTRTRTNTIAANSDNERKDIFSFDKWDYKKHKYVYAIMPSTARRLIKFSQELMSKNYQLGQFTCNQITHFCLDELASLISSDKKANFQNLLNRIR</sequence>
<dbReference type="AlphaFoldDB" id="A0AAW4DQK0"/>
<name>A0AAW4DQK0_9LACO</name>
<evidence type="ECO:0000313" key="2">
    <source>
        <dbReference type="Proteomes" id="UP001194414"/>
    </source>
</evidence>
<protein>
    <submittedName>
        <fullName evidence="1">Uncharacterized protein</fullName>
    </submittedName>
</protein>
<organism evidence="1 2">
    <name type="scientific">Lactobacillus crispatus</name>
    <dbReference type="NCBI Taxonomy" id="47770"/>
    <lineage>
        <taxon>Bacteria</taxon>
        <taxon>Bacillati</taxon>
        <taxon>Bacillota</taxon>
        <taxon>Bacilli</taxon>
        <taxon>Lactobacillales</taxon>
        <taxon>Lactobacillaceae</taxon>
        <taxon>Lactobacillus</taxon>
    </lineage>
</organism>
<dbReference type="EMBL" id="JACCPP010000018">
    <property type="protein sequence ID" value="MBI1708073.1"/>
    <property type="molecule type" value="Genomic_DNA"/>
</dbReference>